<dbReference type="EMBL" id="DRTD01000357">
    <property type="protein sequence ID" value="HHE55082.1"/>
    <property type="molecule type" value="Genomic_DNA"/>
</dbReference>
<protein>
    <recommendedName>
        <fullName evidence="2">WbqC-like protein</fullName>
    </recommendedName>
</protein>
<name>A0A7V5H3R9_CALAY</name>
<evidence type="ECO:0000313" key="1">
    <source>
        <dbReference type="EMBL" id="HHE55082.1"/>
    </source>
</evidence>
<dbReference type="Proteomes" id="UP000886111">
    <property type="component" value="Unassembled WGS sequence"/>
</dbReference>
<evidence type="ECO:0008006" key="2">
    <source>
        <dbReference type="Google" id="ProtNLM"/>
    </source>
</evidence>
<dbReference type="AlphaFoldDB" id="A0A7V5H3R9"/>
<dbReference type="Pfam" id="PF08889">
    <property type="entry name" value="WbqC"/>
    <property type="match status" value="1"/>
</dbReference>
<proteinExistence type="predicted"/>
<comment type="caution">
    <text evidence="1">The sequence shown here is derived from an EMBL/GenBank/DDBJ whole genome shotgun (WGS) entry which is preliminary data.</text>
</comment>
<reference evidence="1" key="1">
    <citation type="journal article" date="2020" name="mSystems">
        <title>Genome- and Community-Level Interaction Insights into Carbon Utilization and Element Cycling Functions of Hydrothermarchaeota in Hydrothermal Sediment.</title>
        <authorList>
            <person name="Zhou Z."/>
            <person name="Liu Y."/>
            <person name="Xu W."/>
            <person name="Pan J."/>
            <person name="Luo Z.H."/>
            <person name="Li M."/>
        </authorList>
    </citation>
    <scope>NUCLEOTIDE SEQUENCE [LARGE SCALE GENOMIC DNA]</scope>
    <source>
        <strain evidence="1">HyVt-76</strain>
    </source>
</reference>
<sequence>MIQFLKSSDLSKGLLKDSMKILSTFRPAFLPDLIYFWQMSQSQLIVFTDHLQFSKGTSINRSAPLNTDQDVLSIPVKHDQQKVTIAQKRMVPENFWRQKHLKTLHHLFHNFPFAEYYLPQIEEIYKAEIYSLADFLFLLTDEIRCWLHLPVKIVRSGELNHDRDATALILQWCLQFECQGYMAFAETFHKGWVQKDLLNQQNIKVFQFPALPSSHFLANYANKSIIHFLLQFGPEAGYILKQYSSARLQEVD</sequence>
<gene>
    <name evidence="1" type="ORF">ENL21_04820</name>
</gene>
<dbReference type="InterPro" id="IPR014985">
    <property type="entry name" value="WbqC"/>
</dbReference>
<accession>A0A7V5H3R9</accession>
<organism evidence="1">
    <name type="scientific">Caldithrix abyssi</name>
    <dbReference type="NCBI Taxonomy" id="187145"/>
    <lineage>
        <taxon>Bacteria</taxon>
        <taxon>Pseudomonadati</taxon>
        <taxon>Calditrichota</taxon>
        <taxon>Calditrichia</taxon>
        <taxon>Calditrichales</taxon>
        <taxon>Calditrichaceae</taxon>
        <taxon>Caldithrix</taxon>
    </lineage>
</organism>